<evidence type="ECO:0000259" key="1">
    <source>
        <dbReference type="Pfam" id="PF20094"/>
    </source>
</evidence>
<protein>
    <recommendedName>
        <fullName evidence="1">GWxTD domain-containing protein</fullName>
    </recommendedName>
</protein>
<dbReference type="Pfam" id="PF20094">
    <property type="entry name" value="GWxTD_dom"/>
    <property type="match status" value="1"/>
</dbReference>
<dbReference type="InterPro" id="IPR030959">
    <property type="entry name" value="GWxTD_dom"/>
</dbReference>
<name>A0ABP9D7F6_9BACT</name>
<dbReference type="NCBIfam" id="TIGR04514">
    <property type="entry name" value="GWxTD_dom"/>
    <property type="match status" value="1"/>
</dbReference>
<reference evidence="3" key="1">
    <citation type="journal article" date="2019" name="Int. J. Syst. Evol. Microbiol.">
        <title>The Global Catalogue of Microorganisms (GCM) 10K type strain sequencing project: providing services to taxonomists for standard genome sequencing and annotation.</title>
        <authorList>
            <consortium name="The Broad Institute Genomics Platform"/>
            <consortium name="The Broad Institute Genome Sequencing Center for Infectious Disease"/>
            <person name="Wu L."/>
            <person name="Ma J."/>
        </authorList>
    </citation>
    <scope>NUCLEOTIDE SEQUENCE [LARGE SCALE GENOMIC DNA]</scope>
    <source>
        <strain evidence="3">JCM 18326</strain>
    </source>
</reference>
<gene>
    <name evidence="2" type="ORF">GCM10023331_15920</name>
</gene>
<evidence type="ECO:0000313" key="2">
    <source>
        <dbReference type="EMBL" id="GAA4831485.1"/>
    </source>
</evidence>
<evidence type="ECO:0000313" key="3">
    <source>
        <dbReference type="Proteomes" id="UP001500298"/>
    </source>
</evidence>
<dbReference type="EMBL" id="BAABJX010000024">
    <property type="protein sequence ID" value="GAA4831485.1"/>
    <property type="molecule type" value="Genomic_DNA"/>
</dbReference>
<comment type="caution">
    <text evidence="2">The sequence shown here is derived from an EMBL/GenBank/DDBJ whole genome shotgun (WGS) entry which is preliminary data.</text>
</comment>
<organism evidence="2 3">
    <name type="scientific">Algivirga pacifica</name>
    <dbReference type="NCBI Taxonomy" id="1162670"/>
    <lineage>
        <taxon>Bacteria</taxon>
        <taxon>Pseudomonadati</taxon>
        <taxon>Bacteroidota</taxon>
        <taxon>Cytophagia</taxon>
        <taxon>Cytophagales</taxon>
        <taxon>Flammeovirgaceae</taxon>
        <taxon>Algivirga</taxon>
    </lineage>
</organism>
<accession>A0ABP9D7F6</accession>
<feature type="domain" description="GWxTD" evidence="1">
    <location>
        <begin position="32"/>
        <end position="202"/>
    </location>
</feature>
<proteinExistence type="predicted"/>
<dbReference type="Proteomes" id="UP001500298">
    <property type="component" value="Unassembled WGS sequence"/>
</dbReference>
<sequence length="209" mass="24846">MTTRSASQNEFLGIDTVYKIPSNEWVYMSREGLVFFQEDTAGITGKGIMVVSPDFPKYRQYEDLIKPLRYLSTNKEWNTLEISGSPKTAFEQFWLKVGQTPDNASELIRSFYRRVTYANETFSTYKEGWKTDMGMIYIVFGKPDRIEDNGTEITWHYTNSPYREKVDFLFIKRNNIFTEHHYQLQRNKDYIKPWNEAIRQWRIGNPPLE</sequence>
<keyword evidence="3" id="KW-1185">Reference proteome</keyword>